<feature type="transmembrane region" description="Helical" evidence="8">
    <location>
        <begin position="128"/>
        <end position="147"/>
    </location>
</feature>
<dbReference type="InterPro" id="IPR001750">
    <property type="entry name" value="ND/Mrp_TM"/>
</dbReference>
<evidence type="ECO:0000259" key="9">
    <source>
        <dbReference type="Pfam" id="PF00361"/>
    </source>
</evidence>
<accession>A0A8J6U5B9</accession>
<protein>
    <submittedName>
        <fullName evidence="10">Na+/H+ antiporter subunit D</fullName>
    </submittedName>
</protein>
<evidence type="ECO:0000313" key="10">
    <source>
        <dbReference type="EMBL" id="MBD0415930.1"/>
    </source>
</evidence>
<comment type="subcellular location">
    <subcellularLocation>
        <location evidence="1">Cell membrane</location>
        <topology evidence="1">Multi-pass membrane protein</topology>
    </subcellularLocation>
    <subcellularLocation>
        <location evidence="7">Membrane</location>
        <topology evidence="7">Multi-pass membrane protein</topology>
    </subcellularLocation>
</comment>
<sequence length="517" mass="53984">MAGESYQVDRAQAMIAGPVASADWLIVVPVVLPIVCGALLLMFRHRMRIHAFMALAALALVTAANASMLRRVLADGPFSMTMGGWLPPFGISFTADVLGVSFALVGSAVAFICCLYSLGDIDRTGRRYGFYAFLMLMMAGVNGAFLTGDMFNLYVWFEVFLISSFGLLILGSDKAQIDGAVKYAILNLVATTLFLIATGYVYGTFGTLNMADLARKVDGLSDTAPLMTLSALYLLAFCMKAAAFPVNFWLPASYHTPRIVTAALFGGLLTKIGIYALMRSMILIFAVERAAYSMPIAIVAGATMILGALGALAQSDLRRMAGFLVISGVGVMLSGLALGSEGGLAGMAFYALNSMVVMTALYILAGTMGAAGAGFSLHDLGGLYRARPLLAAIAFLLILAAAALPPASGLWPKIVLVQASLAEGAGWLAGAILVSGFLTTLALGRVFLLAFWRPASASLPIARVPSLSLAVLLLLLVPVLLVGLYPEPVIAMSGSAAKGLLDPSAYIQAVFPQAGGG</sequence>
<feature type="transmembrane region" description="Helical" evidence="8">
    <location>
        <begin position="50"/>
        <end position="69"/>
    </location>
</feature>
<keyword evidence="11" id="KW-1185">Reference proteome</keyword>
<evidence type="ECO:0000256" key="7">
    <source>
        <dbReference type="RuleBase" id="RU000320"/>
    </source>
</evidence>
<feature type="domain" description="NADH:quinone oxidoreductase/Mrp antiporter transmembrane" evidence="9">
    <location>
        <begin position="148"/>
        <end position="439"/>
    </location>
</feature>
<evidence type="ECO:0000256" key="6">
    <source>
        <dbReference type="ARBA" id="ARBA00023136"/>
    </source>
</evidence>
<dbReference type="Proteomes" id="UP000643405">
    <property type="component" value="Unassembled WGS sequence"/>
</dbReference>
<feature type="transmembrane region" description="Helical" evidence="8">
    <location>
        <begin position="223"/>
        <end position="250"/>
    </location>
</feature>
<evidence type="ECO:0000256" key="8">
    <source>
        <dbReference type="SAM" id="Phobius"/>
    </source>
</evidence>
<feature type="transmembrane region" description="Helical" evidence="8">
    <location>
        <begin position="427"/>
        <end position="452"/>
    </location>
</feature>
<dbReference type="Pfam" id="PF00361">
    <property type="entry name" value="Proton_antipo_M"/>
    <property type="match status" value="1"/>
</dbReference>
<dbReference type="PANTHER" id="PTHR42703:SF1">
    <property type="entry name" value="NA(+)_H(+) ANTIPORTER SUBUNIT D1"/>
    <property type="match status" value="1"/>
</dbReference>
<dbReference type="AlphaFoldDB" id="A0A8J6U5B9"/>
<keyword evidence="3" id="KW-1003">Cell membrane</keyword>
<feature type="transmembrane region" description="Helical" evidence="8">
    <location>
        <begin position="153"/>
        <end position="171"/>
    </location>
</feature>
<dbReference type="EMBL" id="JACVVX010000004">
    <property type="protein sequence ID" value="MBD0415930.1"/>
    <property type="molecule type" value="Genomic_DNA"/>
</dbReference>
<dbReference type="RefSeq" id="WP_188165351.1">
    <property type="nucleotide sequence ID" value="NZ_JACVVX010000004.1"/>
</dbReference>
<feature type="transmembrane region" description="Helical" evidence="8">
    <location>
        <begin position="389"/>
        <end position="407"/>
    </location>
</feature>
<dbReference type="InterPro" id="IPR050586">
    <property type="entry name" value="CPA3_Na-H_Antiporter_D"/>
</dbReference>
<gene>
    <name evidence="10" type="ORF">ICI42_14815</name>
</gene>
<feature type="transmembrane region" description="Helical" evidence="8">
    <location>
        <begin position="320"/>
        <end position="338"/>
    </location>
</feature>
<feature type="transmembrane region" description="Helical" evidence="8">
    <location>
        <begin position="292"/>
        <end position="313"/>
    </location>
</feature>
<dbReference type="NCBIfam" id="NF009306">
    <property type="entry name" value="PRK12663.1"/>
    <property type="match status" value="1"/>
</dbReference>
<feature type="transmembrane region" description="Helical" evidence="8">
    <location>
        <begin position="262"/>
        <end position="286"/>
    </location>
</feature>
<evidence type="ECO:0000256" key="1">
    <source>
        <dbReference type="ARBA" id="ARBA00004651"/>
    </source>
</evidence>
<feature type="transmembrane region" description="Helical" evidence="8">
    <location>
        <begin position="464"/>
        <end position="485"/>
    </location>
</feature>
<comment type="similarity">
    <text evidence="2">Belongs to the CPA3 antiporters (TC 2.A.63) subunit D family.</text>
</comment>
<evidence type="ECO:0000313" key="11">
    <source>
        <dbReference type="Proteomes" id="UP000643405"/>
    </source>
</evidence>
<dbReference type="PANTHER" id="PTHR42703">
    <property type="entry name" value="NADH DEHYDROGENASE"/>
    <property type="match status" value="1"/>
</dbReference>
<name>A0A8J6U5B9_9HYPH</name>
<feature type="transmembrane region" description="Helical" evidence="8">
    <location>
        <begin position="89"/>
        <end position="116"/>
    </location>
</feature>
<dbReference type="GO" id="GO:0005886">
    <property type="term" value="C:plasma membrane"/>
    <property type="evidence" value="ECO:0007669"/>
    <property type="project" value="UniProtKB-SubCell"/>
</dbReference>
<evidence type="ECO:0000256" key="5">
    <source>
        <dbReference type="ARBA" id="ARBA00022989"/>
    </source>
</evidence>
<feature type="transmembrane region" description="Helical" evidence="8">
    <location>
        <begin position="183"/>
        <end position="203"/>
    </location>
</feature>
<comment type="caution">
    <text evidence="10">The sequence shown here is derived from an EMBL/GenBank/DDBJ whole genome shotgun (WGS) entry which is preliminary data.</text>
</comment>
<dbReference type="PRINTS" id="PR01434">
    <property type="entry name" value="NADHDHGNASE5"/>
</dbReference>
<keyword evidence="6 8" id="KW-0472">Membrane</keyword>
<feature type="transmembrane region" description="Helical" evidence="8">
    <location>
        <begin position="350"/>
        <end position="377"/>
    </location>
</feature>
<reference evidence="10" key="1">
    <citation type="submission" date="2020-09" db="EMBL/GenBank/DDBJ databases">
        <title>Genome seq and assembly of Tianweitania sp.</title>
        <authorList>
            <person name="Chhetri G."/>
        </authorList>
    </citation>
    <scope>NUCLEOTIDE SEQUENCE</scope>
    <source>
        <strain evidence="10">Rool2</strain>
    </source>
</reference>
<organism evidence="10 11">
    <name type="scientific">Oryzicola mucosus</name>
    <dbReference type="NCBI Taxonomy" id="2767425"/>
    <lineage>
        <taxon>Bacteria</taxon>
        <taxon>Pseudomonadati</taxon>
        <taxon>Pseudomonadota</taxon>
        <taxon>Alphaproteobacteria</taxon>
        <taxon>Hyphomicrobiales</taxon>
        <taxon>Phyllobacteriaceae</taxon>
        <taxon>Oryzicola</taxon>
    </lineage>
</organism>
<proteinExistence type="inferred from homology"/>
<evidence type="ECO:0000256" key="2">
    <source>
        <dbReference type="ARBA" id="ARBA00005346"/>
    </source>
</evidence>
<evidence type="ECO:0000256" key="4">
    <source>
        <dbReference type="ARBA" id="ARBA00022692"/>
    </source>
</evidence>
<keyword evidence="4 7" id="KW-0812">Transmembrane</keyword>
<evidence type="ECO:0000256" key="3">
    <source>
        <dbReference type="ARBA" id="ARBA00022475"/>
    </source>
</evidence>
<feature type="transmembrane region" description="Helical" evidence="8">
    <location>
        <begin position="24"/>
        <end position="43"/>
    </location>
</feature>
<keyword evidence="5 8" id="KW-1133">Transmembrane helix</keyword>